<evidence type="ECO:0000313" key="1">
    <source>
        <dbReference type="EMBL" id="CAH2236766.1"/>
    </source>
</evidence>
<name>A0A8S4RHM6_9NEOP</name>
<gene>
    <name evidence="1" type="primary">jg14259</name>
    <name evidence="1" type="ORF">PAEG_LOCUS14114</name>
</gene>
<proteinExistence type="predicted"/>
<keyword evidence="2" id="KW-1185">Reference proteome</keyword>
<comment type="caution">
    <text evidence="1">The sequence shown here is derived from an EMBL/GenBank/DDBJ whole genome shotgun (WGS) entry which is preliminary data.</text>
</comment>
<accession>A0A8S4RHM6</accession>
<dbReference type="AlphaFoldDB" id="A0A8S4RHM6"/>
<dbReference type="EMBL" id="CAKXAJ010025221">
    <property type="protein sequence ID" value="CAH2236766.1"/>
    <property type="molecule type" value="Genomic_DNA"/>
</dbReference>
<evidence type="ECO:0000313" key="2">
    <source>
        <dbReference type="Proteomes" id="UP000838756"/>
    </source>
</evidence>
<protein>
    <submittedName>
        <fullName evidence="1">Jg14259 protein</fullName>
    </submittedName>
</protein>
<reference evidence="1" key="1">
    <citation type="submission" date="2022-03" db="EMBL/GenBank/DDBJ databases">
        <authorList>
            <person name="Lindestad O."/>
        </authorList>
    </citation>
    <scope>NUCLEOTIDE SEQUENCE</scope>
</reference>
<dbReference type="Proteomes" id="UP000838756">
    <property type="component" value="Unassembled WGS sequence"/>
</dbReference>
<sequence length="127" mass="13717">MTAWSPAENLYGSLAVYCVKRHGGSPDELAAVAAEGGLAQERGHELVAVDLVHAPPQRAAPPVEARALLELPPARRARAARCTQARSVQCGGMSDHALVHFVRDHPEFTIYPSTPYNPIENERATRA</sequence>
<organism evidence="1 2">
    <name type="scientific">Pararge aegeria aegeria</name>
    <dbReference type="NCBI Taxonomy" id="348720"/>
    <lineage>
        <taxon>Eukaryota</taxon>
        <taxon>Metazoa</taxon>
        <taxon>Ecdysozoa</taxon>
        <taxon>Arthropoda</taxon>
        <taxon>Hexapoda</taxon>
        <taxon>Insecta</taxon>
        <taxon>Pterygota</taxon>
        <taxon>Neoptera</taxon>
        <taxon>Endopterygota</taxon>
        <taxon>Lepidoptera</taxon>
        <taxon>Glossata</taxon>
        <taxon>Ditrysia</taxon>
        <taxon>Papilionoidea</taxon>
        <taxon>Nymphalidae</taxon>
        <taxon>Satyrinae</taxon>
        <taxon>Satyrini</taxon>
        <taxon>Parargina</taxon>
        <taxon>Pararge</taxon>
    </lineage>
</organism>